<dbReference type="EMBL" id="CM003530">
    <property type="protein sequence ID" value="RCV15895.1"/>
    <property type="molecule type" value="Genomic_DNA"/>
</dbReference>
<sequence>MDRMGKQVMIRRDALHGDGEPISLSQEWLAYLYYLVHQGVLMMDEMWMMAAILAK</sequence>
<dbReference type="OrthoDB" id="10316415at2759"/>
<evidence type="ECO:0000313" key="1">
    <source>
        <dbReference type="EMBL" id="RCV15895.1"/>
    </source>
</evidence>
<dbReference type="AlphaFoldDB" id="A0A368QD24"/>
<reference evidence="1" key="1">
    <citation type="journal article" date="2012" name="Nat. Biotechnol.">
        <title>Reference genome sequence of the model plant Setaria.</title>
        <authorList>
            <person name="Bennetzen J.L."/>
            <person name="Schmutz J."/>
            <person name="Wang H."/>
            <person name="Percifield R."/>
            <person name="Hawkins J."/>
            <person name="Pontaroli A.C."/>
            <person name="Estep M."/>
            <person name="Feng L."/>
            <person name="Vaughn J.N."/>
            <person name="Grimwood J."/>
            <person name="Jenkins J."/>
            <person name="Barry K."/>
            <person name="Lindquist E."/>
            <person name="Hellsten U."/>
            <person name="Deshpande S."/>
            <person name="Wang X."/>
            <person name="Wu X."/>
            <person name="Mitros T."/>
            <person name="Triplett J."/>
            <person name="Yang X."/>
            <person name="Ye C.Y."/>
            <person name="Mauro-Herrera M."/>
            <person name="Wang L."/>
            <person name="Li P."/>
            <person name="Sharma M."/>
            <person name="Sharma R."/>
            <person name="Ronald P.C."/>
            <person name="Panaud O."/>
            <person name="Kellogg E.A."/>
            <person name="Brutnell T.P."/>
            <person name="Doust A.N."/>
            <person name="Tuskan G.A."/>
            <person name="Rokhsar D."/>
            <person name="Devos K.M."/>
        </authorList>
    </citation>
    <scope>NUCLEOTIDE SEQUENCE [LARGE SCALE GENOMIC DNA]</scope>
    <source>
        <strain evidence="1">Yugu1</strain>
    </source>
</reference>
<gene>
    <name evidence="1" type="ORF">SETIT_3G094600v2</name>
</gene>
<proteinExistence type="predicted"/>
<organism evidence="1">
    <name type="scientific">Setaria italica</name>
    <name type="common">Foxtail millet</name>
    <name type="synonym">Panicum italicum</name>
    <dbReference type="NCBI Taxonomy" id="4555"/>
    <lineage>
        <taxon>Eukaryota</taxon>
        <taxon>Viridiplantae</taxon>
        <taxon>Streptophyta</taxon>
        <taxon>Embryophyta</taxon>
        <taxon>Tracheophyta</taxon>
        <taxon>Spermatophyta</taxon>
        <taxon>Magnoliopsida</taxon>
        <taxon>Liliopsida</taxon>
        <taxon>Poales</taxon>
        <taxon>Poaceae</taxon>
        <taxon>PACMAD clade</taxon>
        <taxon>Panicoideae</taxon>
        <taxon>Panicodae</taxon>
        <taxon>Paniceae</taxon>
        <taxon>Cenchrinae</taxon>
        <taxon>Setaria</taxon>
    </lineage>
</organism>
<accession>A0A368QD24</accession>
<protein>
    <submittedName>
        <fullName evidence="1">Uncharacterized protein</fullName>
    </submittedName>
</protein>
<reference evidence="1" key="2">
    <citation type="submission" date="2015-07" db="EMBL/GenBank/DDBJ databases">
        <authorList>
            <person name="Noorani M."/>
        </authorList>
    </citation>
    <scope>NUCLEOTIDE SEQUENCE</scope>
    <source>
        <strain evidence="1">Yugu1</strain>
    </source>
</reference>
<name>A0A368QD24_SETIT</name>